<evidence type="ECO:0000256" key="2">
    <source>
        <dbReference type="ARBA" id="ARBA00001968"/>
    </source>
</evidence>
<evidence type="ECO:0000256" key="9">
    <source>
        <dbReference type="PIRSR" id="PIRSR605493-1"/>
    </source>
</evidence>
<evidence type="ECO:0000313" key="11">
    <source>
        <dbReference type="EMBL" id="NKF23077.1"/>
    </source>
</evidence>
<dbReference type="AlphaFoldDB" id="A0A970B565"/>
<dbReference type="InterPro" id="IPR036704">
    <property type="entry name" value="RraA/RraA-like_sf"/>
</dbReference>
<dbReference type="NCBIfam" id="TIGR01935">
    <property type="entry name" value="NOT-MenG"/>
    <property type="match status" value="1"/>
</dbReference>
<dbReference type="RefSeq" id="WP_168148401.1">
    <property type="nucleotide sequence ID" value="NZ_JAAVXB010000006.1"/>
</dbReference>
<keyword evidence="6 10" id="KW-0456">Lyase</keyword>
<dbReference type="InterPro" id="IPR010203">
    <property type="entry name" value="RraA"/>
</dbReference>
<name>A0A970B565_9GAMM</name>
<dbReference type="Gene3D" id="3.50.30.40">
    <property type="entry name" value="Ribonuclease E inhibitor RraA/RraA-like"/>
    <property type="match status" value="1"/>
</dbReference>
<dbReference type="GO" id="GO:0008948">
    <property type="term" value="F:oxaloacetate decarboxylase activity"/>
    <property type="evidence" value="ECO:0007669"/>
    <property type="project" value="UniProtKB-EC"/>
</dbReference>
<evidence type="ECO:0000256" key="8">
    <source>
        <dbReference type="ARBA" id="ARBA00047973"/>
    </source>
</evidence>
<dbReference type="GO" id="GO:0008428">
    <property type="term" value="F:ribonuclease inhibitor activity"/>
    <property type="evidence" value="ECO:0007669"/>
    <property type="project" value="InterPro"/>
</dbReference>
<dbReference type="PANTHER" id="PTHR33254:SF4">
    <property type="entry name" value="4-HYDROXY-4-METHYL-2-OXOGLUTARATE ALDOLASE 3-RELATED"/>
    <property type="match status" value="1"/>
</dbReference>
<gene>
    <name evidence="11" type="primary">rraA</name>
    <name evidence="11" type="ORF">G7Y82_12190</name>
</gene>
<evidence type="ECO:0000256" key="10">
    <source>
        <dbReference type="RuleBase" id="RU004338"/>
    </source>
</evidence>
<feature type="binding site" evidence="9">
    <location>
        <position position="97"/>
    </location>
    <ligand>
        <name>Mg(2+)</name>
        <dbReference type="ChEBI" id="CHEBI:18420"/>
    </ligand>
</feature>
<organism evidence="11 12">
    <name type="scientific">Solimonas marina</name>
    <dbReference type="NCBI Taxonomy" id="2714601"/>
    <lineage>
        <taxon>Bacteria</taxon>
        <taxon>Pseudomonadati</taxon>
        <taxon>Pseudomonadota</taxon>
        <taxon>Gammaproteobacteria</taxon>
        <taxon>Nevskiales</taxon>
        <taxon>Nevskiaceae</taxon>
        <taxon>Solimonas</taxon>
    </lineage>
</organism>
<comment type="cofactor">
    <cofactor evidence="2 10">
        <name>a divalent metal cation</name>
        <dbReference type="ChEBI" id="CHEBI:60240"/>
    </cofactor>
</comment>
<evidence type="ECO:0000256" key="3">
    <source>
        <dbReference type="ARBA" id="ARBA00008621"/>
    </source>
</evidence>
<feature type="binding site" evidence="9">
    <location>
        <begin position="74"/>
        <end position="77"/>
    </location>
    <ligand>
        <name>substrate</name>
    </ligand>
</feature>
<dbReference type="GO" id="GO:0051252">
    <property type="term" value="P:regulation of RNA metabolic process"/>
    <property type="evidence" value="ECO:0007669"/>
    <property type="project" value="InterPro"/>
</dbReference>
<keyword evidence="9" id="KW-0460">Magnesium</keyword>
<comment type="similarity">
    <text evidence="3 10">Belongs to the class II aldolase/RraA-like family.</text>
</comment>
<evidence type="ECO:0000256" key="7">
    <source>
        <dbReference type="ARBA" id="ARBA00025046"/>
    </source>
</evidence>
<dbReference type="GO" id="GO:0047443">
    <property type="term" value="F:4-hydroxy-4-methyl-2-oxoglutarate aldolase activity"/>
    <property type="evidence" value="ECO:0007669"/>
    <property type="project" value="UniProtKB-EC"/>
</dbReference>
<dbReference type="EC" id="4.1.3.17" evidence="10"/>
<evidence type="ECO:0000256" key="4">
    <source>
        <dbReference type="ARBA" id="ARBA00011233"/>
    </source>
</evidence>
<evidence type="ECO:0000313" key="12">
    <source>
        <dbReference type="Proteomes" id="UP000653472"/>
    </source>
</evidence>
<evidence type="ECO:0000256" key="6">
    <source>
        <dbReference type="ARBA" id="ARBA00023239"/>
    </source>
</evidence>
<dbReference type="Proteomes" id="UP000653472">
    <property type="component" value="Unassembled WGS sequence"/>
</dbReference>
<keyword evidence="5 9" id="KW-0479">Metal-binding</keyword>
<accession>A0A970B565</accession>
<dbReference type="EC" id="4.1.1.112" evidence="10"/>
<comment type="caution">
    <text evidence="11">The sequence shown here is derived from an EMBL/GenBank/DDBJ whole genome shotgun (WGS) entry which is preliminary data.</text>
</comment>
<comment type="function">
    <text evidence="7 10">Catalyzes the aldol cleavage of 4-hydroxy-4-methyl-2-oxoglutarate (HMG) into 2 molecules of pyruvate. Also contains a secondary oxaloacetate (OAA) decarboxylase activity due to the common pyruvate enolate transition state formed following C-C bond cleavage in the retro-aldol and decarboxylation reactions.</text>
</comment>
<keyword evidence="12" id="KW-1185">Reference proteome</keyword>
<evidence type="ECO:0000256" key="1">
    <source>
        <dbReference type="ARBA" id="ARBA00001342"/>
    </source>
</evidence>
<sequence>MTYATTDLSDAHPEAQVAEPIFGDFGGATEFYGQVVTVKVFEDNTMVRALLEERGNGQVLVVDGGGSARCALVGGNLGQLGVDNGWAGIVVNGFIRDSGEIVEQAIGVKALGTHPRKSEKGLHSGHRNRTVTFAGVTFKSGQWLYADADGIVVSDTPIHDEK</sequence>
<dbReference type="Pfam" id="PF03737">
    <property type="entry name" value="RraA-like"/>
    <property type="match status" value="1"/>
</dbReference>
<reference evidence="11" key="1">
    <citation type="submission" date="2020-03" db="EMBL/GenBank/DDBJ databases">
        <title>Solimonas marina sp. nov., isolated from deep seawater of the Pacific Ocean.</title>
        <authorList>
            <person name="Liu X."/>
            <person name="Lai Q."/>
            <person name="Sun F."/>
            <person name="Gai Y."/>
            <person name="Li G."/>
            <person name="Shao Z."/>
        </authorList>
    </citation>
    <scope>NUCLEOTIDE SEQUENCE</scope>
    <source>
        <strain evidence="11">C16B3</strain>
    </source>
</reference>
<comment type="catalytic activity">
    <reaction evidence="1 10">
        <text>4-hydroxy-4-methyl-2-oxoglutarate = 2 pyruvate</text>
        <dbReference type="Rhea" id="RHEA:22748"/>
        <dbReference type="ChEBI" id="CHEBI:15361"/>
        <dbReference type="ChEBI" id="CHEBI:58276"/>
        <dbReference type="EC" id="4.1.3.17"/>
    </reaction>
</comment>
<comment type="subunit">
    <text evidence="4 10">Homotrimer.</text>
</comment>
<dbReference type="CDD" id="cd16841">
    <property type="entry name" value="RraA_family"/>
    <property type="match status" value="1"/>
</dbReference>
<dbReference type="PANTHER" id="PTHR33254">
    <property type="entry name" value="4-HYDROXY-4-METHYL-2-OXOGLUTARATE ALDOLASE 3-RELATED"/>
    <property type="match status" value="1"/>
</dbReference>
<comment type="cofactor">
    <cofactor evidence="9">
        <name>Mg(2+)</name>
        <dbReference type="ChEBI" id="CHEBI:18420"/>
    </cofactor>
</comment>
<protein>
    <recommendedName>
        <fullName evidence="10">4-hydroxy-4-methyl-2-oxoglutarate aldolase</fullName>
        <shortName evidence="10">HMG aldolase</shortName>
        <ecNumber evidence="10">4.1.1.112</ecNumber>
        <ecNumber evidence="10">4.1.3.17</ecNumber>
    </recommendedName>
    <alternativeName>
        <fullName evidence="10">Oxaloacetate decarboxylase</fullName>
    </alternativeName>
</protein>
<dbReference type="NCBIfam" id="NF006875">
    <property type="entry name" value="PRK09372.1"/>
    <property type="match status" value="1"/>
</dbReference>
<dbReference type="EMBL" id="JAAVXB010000006">
    <property type="protein sequence ID" value="NKF23077.1"/>
    <property type="molecule type" value="Genomic_DNA"/>
</dbReference>
<comment type="catalytic activity">
    <reaction evidence="8 10">
        <text>oxaloacetate + H(+) = pyruvate + CO2</text>
        <dbReference type="Rhea" id="RHEA:15641"/>
        <dbReference type="ChEBI" id="CHEBI:15361"/>
        <dbReference type="ChEBI" id="CHEBI:15378"/>
        <dbReference type="ChEBI" id="CHEBI:16452"/>
        <dbReference type="ChEBI" id="CHEBI:16526"/>
        <dbReference type="EC" id="4.1.1.112"/>
    </reaction>
</comment>
<feature type="binding site" evidence="9">
    <location>
        <position position="96"/>
    </location>
    <ligand>
        <name>substrate</name>
    </ligand>
</feature>
<dbReference type="GO" id="GO:0046872">
    <property type="term" value="F:metal ion binding"/>
    <property type="evidence" value="ECO:0007669"/>
    <property type="project" value="UniProtKB-KW"/>
</dbReference>
<proteinExistence type="inferred from homology"/>
<evidence type="ECO:0000256" key="5">
    <source>
        <dbReference type="ARBA" id="ARBA00022723"/>
    </source>
</evidence>
<dbReference type="InterPro" id="IPR005493">
    <property type="entry name" value="RraA/RraA-like"/>
</dbReference>
<dbReference type="SUPFAM" id="SSF89562">
    <property type="entry name" value="RraA-like"/>
    <property type="match status" value="1"/>
</dbReference>